<evidence type="ECO:0000313" key="12">
    <source>
        <dbReference type="EMBL" id="GFE53497.1"/>
    </source>
</evidence>
<evidence type="ECO:0000256" key="7">
    <source>
        <dbReference type="ARBA" id="ARBA00023242"/>
    </source>
</evidence>
<name>A0A9W5T927_BABOV</name>
<keyword evidence="3" id="KW-0158">Chromosome</keyword>
<evidence type="ECO:0000313" key="13">
    <source>
        <dbReference type="Proteomes" id="UP001057455"/>
    </source>
</evidence>
<feature type="region of interest" description="Disordered" evidence="8">
    <location>
        <begin position="744"/>
        <end position="786"/>
    </location>
</feature>
<evidence type="ECO:0000256" key="3">
    <source>
        <dbReference type="ARBA" id="ARBA00022454"/>
    </source>
</evidence>
<dbReference type="GO" id="GO:0042054">
    <property type="term" value="F:histone methyltransferase activity"/>
    <property type="evidence" value="ECO:0007669"/>
    <property type="project" value="InterPro"/>
</dbReference>
<comment type="subcellular location">
    <subcellularLocation>
        <location evidence="2">Chromosome</location>
    </subcellularLocation>
    <subcellularLocation>
        <location evidence="1">Nucleus</location>
    </subcellularLocation>
</comment>
<dbReference type="GO" id="GO:0005634">
    <property type="term" value="C:nucleus"/>
    <property type="evidence" value="ECO:0007669"/>
    <property type="project" value="UniProtKB-SubCell"/>
</dbReference>
<accession>A0A9W5T927</accession>
<reference evidence="12" key="1">
    <citation type="submission" date="2019-12" db="EMBL/GenBank/DDBJ databases">
        <title>Genome sequence of Babesia ovis.</title>
        <authorList>
            <person name="Yamagishi J."/>
            <person name="Sevinc F."/>
            <person name="Xuan X."/>
        </authorList>
    </citation>
    <scope>NUCLEOTIDE SEQUENCE</scope>
    <source>
        <strain evidence="12">Selcuk</strain>
    </source>
</reference>
<feature type="compositionally biased region" description="Polar residues" evidence="8">
    <location>
        <begin position="770"/>
        <end position="781"/>
    </location>
</feature>
<dbReference type="PROSITE" id="PS51215">
    <property type="entry name" value="AWS"/>
    <property type="match status" value="1"/>
</dbReference>
<feature type="compositionally biased region" description="Low complexity" evidence="8">
    <location>
        <begin position="99"/>
        <end position="134"/>
    </location>
</feature>
<dbReference type="Gene3D" id="2.170.270.10">
    <property type="entry name" value="SET domain"/>
    <property type="match status" value="1"/>
</dbReference>
<proteinExistence type="predicted"/>
<feature type="compositionally biased region" description="Polar residues" evidence="8">
    <location>
        <begin position="390"/>
        <end position="405"/>
    </location>
</feature>
<organism evidence="12 13">
    <name type="scientific">Babesia ovis</name>
    <dbReference type="NCBI Taxonomy" id="5869"/>
    <lineage>
        <taxon>Eukaryota</taxon>
        <taxon>Sar</taxon>
        <taxon>Alveolata</taxon>
        <taxon>Apicomplexa</taxon>
        <taxon>Aconoidasida</taxon>
        <taxon>Piroplasmida</taxon>
        <taxon>Babesiidae</taxon>
        <taxon>Babesia</taxon>
    </lineage>
</organism>
<dbReference type="InterPro" id="IPR011011">
    <property type="entry name" value="Znf_FYVE_PHD"/>
</dbReference>
<dbReference type="OrthoDB" id="308383at2759"/>
<evidence type="ECO:0000256" key="1">
    <source>
        <dbReference type="ARBA" id="ARBA00004123"/>
    </source>
</evidence>
<dbReference type="SMART" id="SM00317">
    <property type="entry name" value="SET"/>
    <property type="match status" value="1"/>
</dbReference>
<comment type="caution">
    <text evidence="12">The sequence shown here is derived from an EMBL/GenBank/DDBJ whole genome shotgun (WGS) entry which is preliminary data.</text>
</comment>
<feature type="domain" description="Post-SET" evidence="10">
    <location>
        <begin position="1232"/>
        <end position="1248"/>
    </location>
</feature>
<keyword evidence="4 12" id="KW-0489">Methyltransferase</keyword>
<dbReference type="Pfam" id="PF00856">
    <property type="entry name" value="SET"/>
    <property type="match status" value="1"/>
</dbReference>
<dbReference type="InterPro" id="IPR003616">
    <property type="entry name" value="Post-SET_dom"/>
</dbReference>
<feature type="region of interest" description="Disordered" evidence="8">
    <location>
        <begin position="386"/>
        <end position="405"/>
    </location>
</feature>
<evidence type="ECO:0000259" key="11">
    <source>
        <dbReference type="PROSITE" id="PS51215"/>
    </source>
</evidence>
<dbReference type="PANTHER" id="PTHR22884">
    <property type="entry name" value="SET DOMAIN PROTEINS"/>
    <property type="match status" value="1"/>
</dbReference>
<dbReference type="SUPFAM" id="SSF57903">
    <property type="entry name" value="FYVE/PHD zinc finger"/>
    <property type="match status" value="1"/>
</dbReference>
<feature type="domain" description="SET" evidence="9">
    <location>
        <begin position="1102"/>
        <end position="1224"/>
    </location>
</feature>
<feature type="region of interest" description="Disordered" evidence="8">
    <location>
        <begin position="950"/>
        <end position="996"/>
    </location>
</feature>
<keyword evidence="6" id="KW-0949">S-adenosyl-L-methionine</keyword>
<dbReference type="SUPFAM" id="SSF82199">
    <property type="entry name" value="SET domain"/>
    <property type="match status" value="1"/>
</dbReference>
<dbReference type="GO" id="GO:0032259">
    <property type="term" value="P:methylation"/>
    <property type="evidence" value="ECO:0007669"/>
    <property type="project" value="UniProtKB-KW"/>
</dbReference>
<gene>
    <name evidence="12" type="ORF">BaOVIS_009010</name>
</gene>
<feature type="compositionally biased region" description="Basic residues" evidence="8">
    <location>
        <begin position="883"/>
        <end position="898"/>
    </location>
</feature>
<dbReference type="Proteomes" id="UP001057455">
    <property type="component" value="Unassembled WGS sequence"/>
</dbReference>
<feature type="compositionally biased region" description="Basic residues" evidence="8">
    <location>
        <begin position="962"/>
        <end position="972"/>
    </location>
</feature>
<keyword evidence="7" id="KW-0539">Nucleus</keyword>
<dbReference type="InterPro" id="IPR050777">
    <property type="entry name" value="SET2_Histone-Lys_MeTrsfase"/>
</dbReference>
<dbReference type="CDD" id="cd10531">
    <property type="entry name" value="SET_SETD2-like"/>
    <property type="match status" value="1"/>
</dbReference>
<evidence type="ECO:0000256" key="5">
    <source>
        <dbReference type="ARBA" id="ARBA00022679"/>
    </source>
</evidence>
<protein>
    <submittedName>
        <fullName evidence="12">Histone lysine methyltransferase SET2</fullName>
    </submittedName>
</protein>
<dbReference type="GO" id="GO:0005694">
    <property type="term" value="C:chromosome"/>
    <property type="evidence" value="ECO:0007669"/>
    <property type="project" value="UniProtKB-SubCell"/>
</dbReference>
<evidence type="ECO:0000256" key="6">
    <source>
        <dbReference type="ARBA" id="ARBA00022691"/>
    </source>
</evidence>
<dbReference type="InterPro" id="IPR001214">
    <property type="entry name" value="SET_dom"/>
</dbReference>
<keyword evidence="5" id="KW-0808">Transferase</keyword>
<keyword evidence="13" id="KW-1185">Reference proteome</keyword>
<evidence type="ECO:0000256" key="8">
    <source>
        <dbReference type="SAM" id="MobiDB-lite"/>
    </source>
</evidence>
<sequence>MGRGRTRRLKGVVDTLKEALTDSVPPEFLPFKEDVIRFLKRSGEEFKPSEAWLKRLCERPQAGNATGKQPVVSATDGDTGGSQKSSASERSRVPSQEGVSPQSDSSQSSVTQHSVSCTSVNTTGSTPSNNSSGSLPQQVSACSSGQVSTNSLDMVPESLNNPGGIPTTASAEGGVGSVGIPVEHNSSIAQSADGAYQAMSANDESDDCDMAGGKDLKKHANSRVAQRRQNERKLVWPLNCWICREPMDRMEPYIMCSSVCGRAYHVSCENMMALKLGHTMKPIDGNVTHTLKNANKNLRINRLPKVGHNENGASIGAEKNVTNASIGIEGNEHSASIIAGVIVNGCDMDHSLLGPNVTNTQSVSDVNMLDNTAVDRLQSDNRGVMDITPLMSTTPTVPTADTMSTQVNPDTVHEWRKLVPSSTGWVRVTPNCVARECSFCMNGRNGCSGCNNFVPIGKLARCTIQGCKTAYCYPDCLKGVRTVVPDIRSLELHKMVYGDVKRLLDDKNRPVFICHSHTCWSCYDCDRYSYLWETLWRLEAGRSSSDYMNKSWQDLRKTCRGKVETSHFAKGKRIPRPATYPELHGFKSYMQSRRFGLHGVINATTLTTLYPPSDDEERDSFHKVVTPVLLKCVRCERTWCTHCLHPDAQMLPQSAKQMICQDCIHLEKVRSCENAIQIKQHLPQNDSINPKVIVTNRHPRDIYKKVMCHLNEQEIYRSKVACKPCFLDPVSIYRDIDISKPAVRNSRKYSRVSSKGHLDDLDDHDMDSDNTYNKPANVTKRSNSRPRAIKTELANIAINSEAPDVNANIKVENGVELDSNRTCNSTVAKNQDDFVDSMEYDDMLEDDISIMDQQNELAHGMTDMNQDGTSTDSDSSFSGDERKKHRSASRKPRVSKTKKINDLGTAPVKQELLVQTDVQNVTTINGNLADQKMDHSNLKQDTCHMHNGIHVDQTAVNERPPRRTYNRKQKKPKQQDSDEDSIQDGKTTSRQNDITPRTSIKAQLRACLNRVRSKQFNTVVNDCDPTTILRICTEFRYMTANVITDDSLRTLASDAPYGRCNCKISCRNGCTNATNFVECTNNNCGLGDDNCGNRRFKNMGIPKLRLRCVPGKGLGAFASEDIAQNELVCEYVGKVITQNEFQRCVSSWSFAELDNANNSHWYIMKIHKDVYIDSTNMGNVARFINHSCEPNCVSVPYNVSGTFRMGVFAQRRIAKGEEVTYNYGFSSRGVGGGFKCLCGAANCRGMVGVQPDTTSETIEDIEKTKIQGVEAESLSQLMFDLGTLYGSNKDTNSIKQRPSPVDVLNGIWTPGDLHRYERSQTKLRLGAECKKDNAVLPPSPIAPIVADNVQMNSAQLNYAKLLVLGGNTLKQWDLANTKEIAAGIPWAVVALENNNVSLLRALESGCFFPDFYPRAKHFIQRVAMIHSRHCAGNQGCENVQRLLDLTWGSTEPCYVCSGYGDCKNCDHCGDVLHDDNNCGDFYIDQSGMNLCNVCQNSSHRLEWLLASDISRERLAMDLWRLKMELGYIQSREVFQQVLKDPSCGEVDMQLRPENLFCTQREFERLSKSPSSFLETHMKYHNMCQNALKQYECFF</sequence>
<evidence type="ECO:0000256" key="2">
    <source>
        <dbReference type="ARBA" id="ARBA00004286"/>
    </source>
</evidence>
<dbReference type="InterPro" id="IPR046341">
    <property type="entry name" value="SET_dom_sf"/>
</dbReference>
<dbReference type="PROSITE" id="PS50280">
    <property type="entry name" value="SET"/>
    <property type="match status" value="1"/>
</dbReference>
<feature type="compositionally biased region" description="Polar residues" evidence="8">
    <location>
        <begin position="135"/>
        <end position="152"/>
    </location>
</feature>
<evidence type="ECO:0000256" key="4">
    <source>
        <dbReference type="ARBA" id="ARBA00022603"/>
    </source>
</evidence>
<feature type="region of interest" description="Disordered" evidence="8">
    <location>
        <begin position="861"/>
        <end position="903"/>
    </location>
</feature>
<dbReference type="PROSITE" id="PS50868">
    <property type="entry name" value="POST_SET"/>
    <property type="match status" value="1"/>
</dbReference>
<dbReference type="EMBL" id="BLIY01000006">
    <property type="protein sequence ID" value="GFE53497.1"/>
    <property type="molecule type" value="Genomic_DNA"/>
</dbReference>
<evidence type="ECO:0000259" key="10">
    <source>
        <dbReference type="PROSITE" id="PS50868"/>
    </source>
</evidence>
<feature type="region of interest" description="Disordered" evidence="8">
    <location>
        <begin position="61"/>
        <end position="169"/>
    </location>
</feature>
<dbReference type="InterPro" id="IPR006560">
    <property type="entry name" value="AWS_dom"/>
</dbReference>
<feature type="compositionally biased region" description="Polar residues" evidence="8">
    <location>
        <begin position="984"/>
        <end position="996"/>
    </location>
</feature>
<evidence type="ECO:0000259" key="9">
    <source>
        <dbReference type="PROSITE" id="PS50280"/>
    </source>
</evidence>
<feature type="domain" description="AWS" evidence="11">
    <location>
        <begin position="1055"/>
        <end position="1100"/>
    </location>
</feature>
<feature type="compositionally biased region" description="Low complexity" evidence="8">
    <location>
        <begin position="867"/>
        <end position="878"/>
    </location>
</feature>